<dbReference type="EMBL" id="FONZ01000001">
    <property type="protein sequence ID" value="SFE66587.1"/>
    <property type="molecule type" value="Genomic_DNA"/>
</dbReference>
<dbReference type="AlphaFoldDB" id="A0A1I2CDZ1"/>
<evidence type="ECO:0000259" key="4">
    <source>
        <dbReference type="PROSITE" id="PS50006"/>
    </source>
</evidence>
<dbReference type="Proteomes" id="UP000198520">
    <property type="component" value="Unassembled WGS sequence"/>
</dbReference>
<feature type="region of interest" description="Disordered" evidence="2">
    <location>
        <begin position="129"/>
        <end position="148"/>
    </location>
</feature>
<keyword evidence="3" id="KW-0812">Transmembrane</keyword>
<dbReference type="STRING" id="285351.SAMN04488035_0090"/>
<feature type="transmembrane region" description="Helical" evidence="3">
    <location>
        <begin position="12"/>
        <end position="38"/>
    </location>
</feature>
<reference evidence="6" key="1">
    <citation type="submission" date="2016-10" db="EMBL/GenBank/DDBJ databases">
        <authorList>
            <person name="Varghese N."/>
            <person name="Submissions S."/>
        </authorList>
    </citation>
    <scope>NUCLEOTIDE SEQUENCE [LARGE SCALE GENOMIC DNA]</scope>
    <source>
        <strain evidence="6">DSM 19083</strain>
    </source>
</reference>
<dbReference type="Pfam" id="PF00498">
    <property type="entry name" value="FHA"/>
    <property type="match status" value="1"/>
</dbReference>
<dbReference type="Gene3D" id="2.60.200.20">
    <property type="match status" value="1"/>
</dbReference>
<name>A0A1I2CDZ1_9MICO</name>
<feature type="transmembrane region" description="Helical" evidence="3">
    <location>
        <begin position="44"/>
        <end position="65"/>
    </location>
</feature>
<proteinExistence type="predicted"/>
<feature type="compositionally biased region" description="Pro residues" evidence="2">
    <location>
        <begin position="132"/>
        <end position="148"/>
    </location>
</feature>
<evidence type="ECO:0000256" key="1">
    <source>
        <dbReference type="ARBA" id="ARBA00022553"/>
    </source>
</evidence>
<evidence type="ECO:0000313" key="6">
    <source>
        <dbReference type="Proteomes" id="UP000198520"/>
    </source>
</evidence>
<keyword evidence="3" id="KW-1133">Transmembrane helix</keyword>
<evidence type="ECO:0000313" key="5">
    <source>
        <dbReference type="EMBL" id="SFE66587.1"/>
    </source>
</evidence>
<organism evidence="5 6">
    <name type="scientific">Flavimobilis marinus</name>
    <dbReference type="NCBI Taxonomy" id="285351"/>
    <lineage>
        <taxon>Bacteria</taxon>
        <taxon>Bacillati</taxon>
        <taxon>Actinomycetota</taxon>
        <taxon>Actinomycetes</taxon>
        <taxon>Micrococcales</taxon>
        <taxon>Jonesiaceae</taxon>
        <taxon>Flavimobilis</taxon>
    </lineage>
</organism>
<keyword evidence="1" id="KW-0597">Phosphoprotein</keyword>
<keyword evidence="6" id="KW-1185">Reference proteome</keyword>
<accession>A0A1I2CDZ1</accession>
<protein>
    <submittedName>
        <fullName evidence="5">RDD family protein</fullName>
    </submittedName>
</protein>
<keyword evidence="3" id="KW-0472">Membrane</keyword>
<dbReference type="InterPro" id="IPR000253">
    <property type="entry name" value="FHA_dom"/>
</dbReference>
<gene>
    <name evidence="5" type="ORF">SAMN04488035_0090</name>
</gene>
<dbReference type="InterPro" id="IPR008984">
    <property type="entry name" value="SMAD_FHA_dom_sf"/>
</dbReference>
<dbReference type="SUPFAM" id="SSF49879">
    <property type="entry name" value="SMAD/FHA domain"/>
    <property type="match status" value="1"/>
</dbReference>
<dbReference type="PROSITE" id="PS50006">
    <property type="entry name" value="FHA_DOMAIN"/>
    <property type="match status" value="1"/>
</dbReference>
<evidence type="ECO:0000256" key="3">
    <source>
        <dbReference type="SAM" id="Phobius"/>
    </source>
</evidence>
<sequence length="270" mass="26817">MLAGCVPAGRSARAAAVVTDAVVLLLLGAATCAVVLLADVSTGPALAVGAGVVVVGAALGVVLVVRIGQTPGLRASGLRSVGLFTGLPTRARDRVVLDVRAGRDPVRGLAPVTMAALLGAPVEAAPVDAAPAAPPAAPLAAPPAAPSAAPPAVQAASTVVVALDDGQRFEISGHALIGRSPTPARDEHVDVLVPVNDLSRSVSKTHASLRWDGRHLWVADRGSTNGTIVLTAQGERSAASADGVAVEPGSRLELGDRWVAIENPEPGGAA</sequence>
<evidence type="ECO:0000256" key="2">
    <source>
        <dbReference type="SAM" id="MobiDB-lite"/>
    </source>
</evidence>
<feature type="domain" description="FHA" evidence="4">
    <location>
        <begin position="175"/>
        <end position="229"/>
    </location>
</feature>
<dbReference type="CDD" id="cd00060">
    <property type="entry name" value="FHA"/>
    <property type="match status" value="1"/>
</dbReference>